<feature type="transmembrane region" description="Helical" evidence="8">
    <location>
        <begin position="341"/>
        <end position="363"/>
    </location>
</feature>
<evidence type="ECO:0000313" key="11">
    <source>
        <dbReference type="Proteomes" id="UP000249524"/>
    </source>
</evidence>
<dbReference type="AlphaFoldDB" id="A0A328BPL3"/>
<dbReference type="NCBIfam" id="TIGR00711">
    <property type="entry name" value="efflux_EmrB"/>
    <property type="match status" value="1"/>
</dbReference>
<evidence type="ECO:0000256" key="6">
    <source>
        <dbReference type="ARBA" id="ARBA00022989"/>
    </source>
</evidence>
<comment type="caution">
    <text evidence="10">The sequence shown here is derived from an EMBL/GenBank/DDBJ whole genome shotgun (WGS) entry which is preliminary data.</text>
</comment>
<gene>
    <name evidence="10" type="ORF">DJ019_04870</name>
</gene>
<evidence type="ECO:0000256" key="3">
    <source>
        <dbReference type="ARBA" id="ARBA00022448"/>
    </source>
</evidence>
<feature type="transmembrane region" description="Helical" evidence="8">
    <location>
        <begin position="151"/>
        <end position="171"/>
    </location>
</feature>
<dbReference type="OrthoDB" id="9812221at2"/>
<dbReference type="InterPro" id="IPR036259">
    <property type="entry name" value="MFS_trans_sf"/>
</dbReference>
<feature type="transmembrane region" description="Helical" evidence="8">
    <location>
        <begin position="215"/>
        <end position="233"/>
    </location>
</feature>
<evidence type="ECO:0000313" key="10">
    <source>
        <dbReference type="EMBL" id="RAK67864.1"/>
    </source>
</evidence>
<evidence type="ECO:0000259" key="9">
    <source>
        <dbReference type="PROSITE" id="PS50850"/>
    </source>
</evidence>
<keyword evidence="5 8" id="KW-0812">Transmembrane</keyword>
<dbReference type="InterPro" id="IPR004638">
    <property type="entry name" value="EmrB-like"/>
</dbReference>
<feature type="transmembrane region" description="Helical" evidence="8">
    <location>
        <begin position="289"/>
        <end position="311"/>
    </location>
</feature>
<evidence type="ECO:0000256" key="2">
    <source>
        <dbReference type="ARBA" id="ARBA00008537"/>
    </source>
</evidence>
<feature type="transmembrane region" description="Helical" evidence="8">
    <location>
        <begin position="92"/>
        <end position="112"/>
    </location>
</feature>
<dbReference type="PROSITE" id="PS50850">
    <property type="entry name" value="MFS"/>
    <property type="match status" value="1"/>
</dbReference>
<proteinExistence type="inferred from homology"/>
<comment type="similarity">
    <text evidence="2">Belongs to the major facilitator superfamily. EmrB family.</text>
</comment>
<dbReference type="EMBL" id="QFYS01000002">
    <property type="protein sequence ID" value="RAK67864.1"/>
    <property type="molecule type" value="Genomic_DNA"/>
</dbReference>
<evidence type="ECO:0000256" key="1">
    <source>
        <dbReference type="ARBA" id="ARBA00004651"/>
    </source>
</evidence>
<sequence length="503" mass="53798">MVIGQFMAMLDIQIVASSLVQIQSGIGATADEISWVQTIYLLAEVVIMPLTAYLTKMWGTRAVYVGAVIGFVITSAAVGLSSSVPLMIGFRALQGLFAGAMIPPVFATAMTVFPPERRVTANVIVGLIVTLSSTIGPTLGGHLTDLLSWRWLFFINIPVGVLVIFLVGRYADFDKGDPSLSKGIDWWGLILMAVFLLSMQYVLEEGASENWFEDTLILWLTVTAVITGVAFIWRQLAYWQPIVSLKPFRDPNFALGILMTFVTGISLFGGTFLMPIFLGQIRGFSSAEVGTTMLVSGLAMFVSSPIAGRIVRMMDLRISMVVGFAMAAWAIQLGTRVTDEWGFWEFFTLQAVRGLGVMLAMIASQQMSVASLPVTQMKDASGLINLTRNVGGAVGLALLTTILSHQTAVHYMELASAASMANANSAALLDGLTQMMTAGGTADPEAVARKAMSGMLHKQAAVLAFGDAFAFLAIGCWLALGLAFFTRPVKIQAGPAPKPAGGH</sequence>
<evidence type="ECO:0000256" key="8">
    <source>
        <dbReference type="SAM" id="Phobius"/>
    </source>
</evidence>
<feature type="transmembrane region" description="Helical" evidence="8">
    <location>
        <begin position="62"/>
        <end position="80"/>
    </location>
</feature>
<evidence type="ECO:0000256" key="7">
    <source>
        <dbReference type="ARBA" id="ARBA00023136"/>
    </source>
</evidence>
<dbReference type="Proteomes" id="UP000249524">
    <property type="component" value="Unassembled WGS sequence"/>
</dbReference>
<keyword evidence="4" id="KW-1003">Cell membrane</keyword>
<dbReference type="PANTHER" id="PTHR42718:SF9">
    <property type="entry name" value="MAJOR FACILITATOR SUPERFAMILY MULTIDRUG TRANSPORTER MFSC"/>
    <property type="match status" value="1"/>
</dbReference>
<feature type="transmembrane region" description="Helical" evidence="8">
    <location>
        <begin position="35"/>
        <end position="55"/>
    </location>
</feature>
<dbReference type="SUPFAM" id="SSF103473">
    <property type="entry name" value="MFS general substrate transporter"/>
    <property type="match status" value="1"/>
</dbReference>
<evidence type="ECO:0000256" key="4">
    <source>
        <dbReference type="ARBA" id="ARBA00022475"/>
    </source>
</evidence>
<feature type="transmembrane region" description="Helical" evidence="8">
    <location>
        <begin position="119"/>
        <end position="139"/>
    </location>
</feature>
<feature type="transmembrane region" description="Helical" evidence="8">
    <location>
        <begin position="460"/>
        <end position="485"/>
    </location>
</feature>
<feature type="transmembrane region" description="Helical" evidence="8">
    <location>
        <begin position="253"/>
        <end position="277"/>
    </location>
</feature>
<reference evidence="10 11" key="1">
    <citation type="submission" date="2018-05" db="EMBL/GenBank/DDBJ databases">
        <authorList>
            <person name="Lanie J.A."/>
            <person name="Ng W.-L."/>
            <person name="Kazmierczak K.M."/>
            <person name="Andrzejewski T.M."/>
            <person name="Davidsen T.M."/>
            <person name="Wayne K.J."/>
            <person name="Tettelin H."/>
            <person name="Glass J.I."/>
            <person name="Rusch D."/>
            <person name="Podicherti R."/>
            <person name="Tsui H.-C.T."/>
            <person name="Winkler M.E."/>
        </authorList>
    </citation>
    <scope>NUCLEOTIDE SEQUENCE [LARGE SCALE GENOMIC DNA]</scope>
    <source>
        <strain evidence="10 11">BUT-10</strain>
    </source>
</reference>
<organism evidence="10 11">
    <name type="scientific">Phenylobacterium kunshanense</name>
    <dbReference type="NCBI Taxonomy" id="1445034"/>
    <lineage>
        <taxon>Bacteria</taxon>
        <taxon>Pseudomonadati</taxon>
        <taxon>Pseudomonadota</taxon>
        <taxon>Alphaproteobacteria</taxon>
        <taxon>Caulobacterales</taxon>
        <taxon>Caulobacteraceae</taxon>
        <taxon>Phenylobacterium</taxon>
    </lineage>
</organism>
<dbReference type="CDD" id="cd17503">
    <property type="entry name" value="MFS_LmrB_MDR_like"/>
    <property type="match status" value="1"/>
</dbReference>
<keyword evidence="11" id="KW-1185">Reference proteome</keyword>
<keyword evidence="7 8" id="KW-0472">Membrane</keyword>
<dbReference type="GO" id="GO:0005886">
    <property type="term" value="C:plasma membrane"/>
    <property type="evidence" value="ECO:0007669"/>
    <property type="project" value="UniProtKB-SubCell"/>
</dbReference>
<dbReference type="InterPro" id="IPR011701">
    <property type="entry name" value="MFS"/>
</dbReference>
<feature type="transmembrane region" description="Helical" evidence="8">
    <location>
        <begin position="183"/>
        <end position="203"/>
    </location>
</feature>
<dbReference type="PANTHER" id="PTHR42718">
    <property type="entry name" value="MAJOR FACILITATOR SUPERFAMILY MULTIDRUG TRANSPORTER MFSC"/>
    <property type="match status" value="1"/>
</dbReference>
<evidence type="ECO:0000256" key="5">
    <source>
        <dbReference type="ARBA" id="ARBA00022692"/>
    </source>
</evidence>
<dbReference type="Gene3D" id="1.20.1250.20">
    <property type="entry name" value="MFS general substrate transporter like domains"/>
    <property type="match status" value="1"/>
</dbReference>
<feature type="transmembrane region" description="Helical" evidence="8">
    <location>
        <begin position="318"/>
        <end position="335"/>
    </location>
</feature>
<name>A0A328BPL3_9CAUL</name>
<feature type="domain" description="Major facilitator superfamily (MFS) profile" evidence="9">
    <location>
        <begin position="1"/>
        <end position="491"/>
    </location>
</feature>
<keyword evidence="3" id="KW-0813">Transport</keyword>
<accession>A0A328BPL3</accession>
<dbReference type="InterPro" id="IPR020846">
    <property type="entry name" value="MFS_dom"/>
</dbReference>
<dbReference type="Pfam" id="PF07690">
    <property type="entry name" value="MFS_1"/>
    <property type="match status" value="1"/>
</dbReference>
<protein>
    <submittedName>
        <fullName evidence="10">MFS transporter</fullName>
    </submittedName>
</protein>
<comment type="subcellular location">
    <subcellularLocation>
        <location evidence="1">Cell membrane</location>
        <topology evidence="1">Multi-pass membrane protein</topology>
    </subcellularLocation>
</comment>
<dbReference type="GO" id="GO:0022857">
    <property type="term" value="F:transmembrane transporter activity"/>
    <property type="evidence" value="ECO:0007669"/>
    <property type="project" value="InterPro"/>
</dbReference>
<keyword evidence="6 8" id="KW-1133">Transmembrane helix</keyword>